<sequence length="133" mass="14400">MTDLLGAARGAFFRALNEGASGQIAPVFTEVPQDTQPNFYKIGMIESDPGDAKPDDMREELLVEIIVVYRGEDRGQLLTMMEAARSDLRGKPITAPGAKLRPPRWAGSTSSDAMPDGVTYVGLLHFTLHAQPA</sequence>
<dbReference type="Proteomes" id="UP001279660">
    <property type="component" value="Unassembled WGS sequence"/>
</dbReference>
<gene>
    <name evidence="2" type="ORF">SIL82_10510</name>
</gene>
<keyword evidence="3" id="KW-1185">Reference proteome</keyword>
<dbReference type="RefSeq" id="WP_010403000.1">
    <property type="nucleotide sequence ID" value="NZ_JAWXXV010000001.1"/>
</dbReference>
<reference evidence="2 3" key="1">
    <citation type="submission" date="2023-11" db="EMBL/GenBank/DDBJ databases">
        <title>MicrobeMod: A computational toolkit for identifying prokaryotic methylation and restriction-modification with nanopore sequencing.</title>
        <authorList>
            <person name="Crits-Christoph A."/>
            <person name="Kang S.C."/>
            <person name="Lee H."/>
            <person name="Ostrov N."/>
        </authorList>
    </citation>
    <scope>NUCLEOTIDE SEQUENCE [LARGE SCALE GENOMIC DNA]</scope>
    <source>
        <strain evidence="2 3">ATCC 14820</strain>
    </source>
</reference>
<evidence type="ECO:0000313" key="3">
    <source>
        <dbReference type="Proteomes" id="UP001279660"/>
    </source>
</evidence>
<proteinExistence type="predicted"/>
<dbReference type="Gene3D" id="3.30.2000.30">
    <property type="match status" value="1"/>
</dbReference>
<accession>A0ABU4PKI8</accession>
<dbReference type="InterPro" id="IPR053745">
    <property type="entry name" value="Viral_Tail_Comp_sf"/>
</dbReference>
<evidence type="ECO:0000256" key="1">
    <source>
        <dbReference type="SAM" id="MobiDB-lite"/>
    </source>
</evidence>
<dbReference type="EMBL" id="JAWXXV010000001">
    <property type="protein sequence ID" value="MDX5984695.1"/>
    <property type="molecule type" value="Genomic_DNA"/>
</dbReference>
<protein>
    <recommendedName>
        <fullName evidence="4">DUF3168 domain-containing protein</fullName>
    </recommendedName>
</protein>
<feature type="region of interest" description="Disordered" evidence="1">
    <location>
        <begin position="90"/>
        <end position="112"/>
    </location>
</feature>
<organism evidence="2 3">
    <name type="scientific">Sphingomonas echinoides</name>
    <dbReference type="NCBI Taxonomy" id="59803"/>
    <lineage>
        <taxon>Bacteria</taxon>
        <taxon>Pseudomonadati</taxon>
        <taxon>Pseudomonadota</taxon>
        <taxon>Alphaproteobacteria</taxon>
        <taxon>Sphingomonadales</taxon>
        <taxon>Sphingomonadaceae</taxon>
        <taxon>Sphingomonas</taxon>
    </lineage>
</organism>
<name>A0ABU4PKI8_9SPHN</name>
<comment type="caution">
    <text evidence="2">The sequence shown here is derived from an EMBL/GenBank/DDBJ whole genome shotgun (WGS) entry which is preliminary data.</text>
</comment>
<evidence type="ECO:0008006" key="4">
    <source>
        <dbReference type="Google" id="ProtNLM"/>
    </source>
</evidence>
<evidence type="ECO:0000313" key="2">
    <source>
        <dbReference type="EMBL" id="MDX5984695.1"/>
    </source>
</evidence>